<dbReference type="GeneID" id="14890627"/>
<dbReference type="PROSITE" id="PS50102">
    <property type="entry name" value="RRM"/>
    <property type="match status" value="1"/>
</dbReference>
<evidence type="ECO:0000259" key="5">
    <source>
        <dbReference type="PROSITE" id="PS50102"/>
    </source>
</evidence>
<evidence type="ECO:0000259" key="6">
    <source>
        <dbReference type="PROSITE" id="PS50158"/>
    </source>
</evidence>
<name>A0A0A1U9D8_ENTIV</name>
<feature type="region of interest" description="Disordered" evidence="4">
    <location>
        <begin position="286"/>
        <end position="341"/>
    </location>
</feature>
<keyword evidence="1" id="KW-0479">Metal-binding</keyword>
<dbReference type="Pfam" id="PF00076">
    <property type="entry name" value="RRM_1"/>
    <property type="match status" value="1"/>
</dbReference>
<proteinExistence type="predicted"/>
<protein>
    <submittedName>
        <fullName evidence="7">Caldesmon, putative</fullName>
    </submittedName>
</protein>
<evidence type="ECO:0000256" key="2">
    <source>
        <dbReference type="PROSITE-ProRule" id="PRU00176"/>
    </source>
</evidence>
<dbReference type="GO" id="GO:0003723">
    <property type="term" value="F:RNA binding"/>
    <property type="evidence" value="ECO:0007669"/>
    <property type="project" value="UniProtKB-UniRule"/>
</dbReference>
<dbReference type="CDD" id="cd00590">
    <property type="entry name" value="RRM_SF"/>
    <property type="match status" value="1"/>
</dbReference>
<feature type="compositionally biased region" description="Basic and acidic residues" evidence="4">
    <location>
        <begin position="88"/>
        <end position="99"/>
    </location>
</feature>
<sequence length="434" mass="50571">MSSSSSDESHNADTDFSNSQNEGSDKESIDDDVENMSEESKDDENSEGESEMSDADSENQDQNDGTSGSEMDEKEGSDDSISQGDGTTEEKSEEVESQKPKKKKNTKKAEPKPEDVTTLTVENLPQAMSDSRFNFTFSHFKPISSVLAKSDKGGRCIGIGYLVFPCKEAAQACEEMMDGTEIEGKKIMIYTEEEEAIMAHEAKMMGKKKYVEQNQEALERYKQLKNRLQKRRRAVNEELQKLDKMCETMTDDERNKFLLEQLEQRRIQKENSSVGMYKKKAMDILRKRQKKREKKEMQKKELEREEIEKQKKAKLNEVKQKREEKAEINEKEAQVLQTGGSKKVKKCFVCGKEGHYASRCPLNTKEKVNKAKIRRKEEQEEKRKLQEKEQQRKEKRKQYLKGVVEKYKAQRQERKERREKKHEKYGRTKRNSLD</sequence>
<evidence type="ECO:0000256" key="4">
    <source>
        <dbReference type="SAM" id="MobiDB-lite"/>
    </source>
</evidence>
<keyword evidence="2" id="KW-0694">RNA-binding</keyword>
<dbReference type="Gene3D" id="4.10.60.10">
    <property type="entry name" value="Zinc finger, CCHC-type"/>
    <property type="match status" value="1"/>
</dbReference>
<dbReference type="PROSITE" id="PS50158">
    <property type="entry name" value="ZF_CCHC"/>
    <property type="match status" value="1"/>
</dbReference>
<gene>
    <name evidence="7" type="ORF">EIN_206090</name>
</gene>
<dbReference type="Proteomes" id="UP000014680">
    <property type="component" value="Unassembled WGS sequence"/>
</dbReference>
<dbReference type="SUPFAM" id="SSF57756">
    <property type="entry name" value="Retrovirus zinc finger-like domains"/>
    <property type="match status" value="1"/>
</dbReference>
<keyword evidence="1" id="KW-0862">Zinc</keyword>
<dbReference type="KEGG" id="eiv:EIN_206090"/>
<feature type="compositionally biased region" description="Basic and acidic residues" evidence="4">
    <location>
        <begin position="364"/>
        <end position="392"/>
    </location>
</feature>
<dbReference type="RefSeq" id="XP_004258403.1">
    <property type="nucleotide sequence ID" value="XM_004258355.1"/>
</dbReference>
<feature type="compositionally biased region" description="Basic residues" evidence="4">
    <location>
        <begin position="417"/>
        <end position="434"/>
    </location>
</feature>
<keyword evidence="1" id="KW-0863">Zinc-finger</keyword>
<organism evidence="7 8">
    <name type="scientific">Entamoeba invadens IP1</name>
    <dbReference type="NCBI Taxonomy" id="370355"/>
    <lineage>
        <taxon>Eukaryota</taxon>
        <taxon>Amoebozoa</taxon>
        <taxon>Evosea</taxon>
        <taxon>Archamoebae</taxon>
        <taxon>Mastigamoebida</taxon>
        <taxon>Entamoebidae</taxon>
        <taxon>Entamoeba</taxon>
    </lineage>
</organism>
<dbReference type="OMA" id="IMAHEAK"/>
<dbReference type="SMART" id="SM00343">
    <property type="entry name" value="ZnF_C2HC"/>
    <property type="match status" value="1"/>
</dbReference>
<feature type="region of interest" description="Disordered" evidence="4">
    <location>
        <begin position="1"/>
        <end position="118"/>
    </location>
</feature>
<dbReference type="InterPro" id="IPR000504">
    <property type="entry name" value="RRM_dom"/>
</dbReference>
<dbReference type="InterPro" id="IPR001878">
    <property type="entry name" value="Znf_CCHC"/>
</dbReference>
<feature type="domain" description="CCHC-type" evidence="6">
    <location>
        <begin position="346"/>
        <end position="361"/>
    </location>
</feature>
<feature type="domain" description="RRM" evidence="5">
    <location>
        <begin position="117"/>
        <end position="194"/>
    </location>
</feature>
<accession>A0A0A1U9D8</accession>
<reference evidence="7 8" key="1">
    <citation type="submission" date="2012-10" db="EMBL/GenBank/DDBJ databases">
        <authorList>
            <person name="Zafar N."/>
            <person name="Inman J."/>
            <person name="Hall N."/>
            <person name="Lorenzi H."/>
            <person name="Caler E."/>
        </authorList>
    </citation>
    <scope>NUCLEOTIDE SEQUENCE [LARGE SCALE GENOMIC DNA]</scope>
    <source>
        <strain evidence="7 8">IP1</strain>
    </source>
</reference>
<dbReference type="SMART" id="SM00360">
    <property type="entry name" value="RRM"/>
    <property type="match status" value="1"/>
</dbReference>
<feature type="compositionally biased region" description="Acidic residues" evidence="4">
    <location>
        <begin position="28"/>
        <end position="61"/>
    </location>
</feature>
<feature type="region of interest" description="Disordered" evidence="4">
    <location>
        <begin position="360"/>
        <end position="434"/>
    </location>
</feature>
<dbReference type="InterPro" id="IPR036875">
    <property type="entry name" value="Znf_CCHC_sf"/>
</dbReference>
<evidence type="ECO:0000256" key="3">
    <source>
        <dbReference type="SAM" id="Coils"/>
    </source>
</evidence>
<dbReference type="SUPFAM" id="SSF54928">
    <property type="entry name" value="RNA-binding domain, RBD"/>
    <property type="match status" value="1"/>
</dbReference>
<dbReference type="InterPro" id="IPR035979">
    <property type="entry name" value="RBD_domain_sf"/>
</dbReference>
<dbReference type="GO" id="GO:0008270">
    <property type="term" value="F:zinc ion binding"/>
    <property type="evidence" value="ECO:0007669"/>
    <property type="project" value="UniProtKB-KW"/>
</dbReference>
<dbReference type="VEuPathDB" id="AmoebaDB:EIN_206090"/>
<feature type="compositionally biased region" description="Basic and acidic residues" evidence="4">
    <location>
        <begin position="403"/>
        <end position="416"/>
    </location>
</feature>
<keyword evidence="8" id="KW-1185">Reference proteome</keyword>
<evidence type="ECO:0000256" key="1">
    <source>
        <dbReference type="PROSITE-ProRule" id="PRU00047"/>
    </source>
</evidence>
<feature type="coiled-coil region" evidence="3">
    <location>
        <begin position="207"/>
        <end position="252"/>
    </location>
</feature>
<evidence type="ECO:0000313" key="8">
    <source>
        <dbReference type="Proteomes" id="UP000014680"/>
    </source>
</evidence>
<dbReference type="InterPro" id="IPR012677">
    <property type="entry name" value="Nucleotide-bd_a/b_plait_sf"/>
</dbReference>
<keyword evidence="3" id="KW-0175">Coiled coil</keyword>
<dbReference type="AlphaFoldDB" id="A0A0A1U9D8"/>
<evidence type="ECO:0000313" key="7">
    <source>
        <dbReference type="EMBL" id="ELP91632.1"/>
    </source>
</evidence>
<dbReference type="EMBL" id="KB206455">
    <property type="protein sequence ID" value="ELP91632.1"/>
    <property type="molecule type" value="Genomic_DNA"/>
</dbReference>
<dbReference type="Pfam" id="PF00098">
    <property type="entry name" value="zf-CCHC"/>
    <property type="match status" value="1"/>
</dbReference>
<feature type="compositionally biased region" description="Basic and acidic residues" evidence="4">
    <location>
        <begin position="294"/>
        <end position="333"/>
    </location>
</feature>
<dbReference type="Gene3D" id="3.30.70.330">
    <property type="match status" value="1"/>
</dbReference>